<evidence type="ECO:0000256" key="1">
    <source>
        <dbReference type="SAM" id="MobiDB-lite"/>
    </source>
</evidence>
<dbReference type="RefSeq" id="WP_100202397.1">
    <property type="nucleotide sequence ID" value="NZ_PGGW01000052.1"/>
</dbReference>
<reference evidence="2 3" key="1">
    <citation type="submission" date="2017-11" db="EMBL/GenBank/DDBJ databases">
        <title>Streptomyces carmine sp. nov., a novel actinomycete isolated from Sophora alopecuroides in Xinjiang, China.</title>
        <authorList>
            <person name="Wang Y."/>
            <person name="Luo X."/>
            <person name="Wan C."/>
            <person name="Zhang L."/>
        </authorList>
    </citation>
    <scope>NUCLEOTIDE SEQUENCE [LARGE SCALE GENOMIC DNA]</scope>
    <source>
        <strain evidence="2 3">TRM SA0054</strain>
    </source>
</reference>
<organism evidence="2 3">
    <name type="scientific">Streptomyces carminius</name>
    <dbReference type="NCBI Taxonomy" id="2665496"/>
    <lineage>
        <taxon>Bacteria</taxon>
        <taxon>Bacillati</taxon>
        <taxon>Actinomycetota</taxon>
        <taxon>Actinomycetes</taxon>
        <taxon>Kitasatosporales</taxon>
        <taxon>Streptomycetaceae</taxon>
        <taxon>Streptomyces</taxon>
    </lineage>
</organism>
<evidence type="ECO:0000313" key="3">
    <source>
        <dbReference type="Proteomes" id="UP000230407"/>
    </source>
</evidence>
<accession>A0A2M8LYA7</accession>
<name>A0A2M8LYA7_9ACTN</name>
<feature type="compositionally biased region" description="Basic and acidic residues" evidence="1">
    <location>
        <begin position="1"/>
        <end position="14"/>
    </location>
</feature>
<gene>
    <name evidence="2" type="ORF">CUT44_15200</name>
</gene>
<dbReference type="EMBL" id="PGGW01000052">
    <property type="protein sequence ID" value="PJE96904.1"/>
    <property type="molecule type" value="Genomic_DNA"/>
</dbReference>
<protein>
    <submittedName>
        <fullName evidence="2">Uncharacterized protein</fullName>
    </submittedName>
</protein>
<evidence type="ECO:0000313" key="2">
    <source>
        <dbReference type="EMBL" id="PJE96904.1"/>
    </source>
</evidence>
<dbReference type="AlphaFoldDB" id="A0A2M8LYA7"/>
<sequence length="62" mass="6372">MLLEKVNRDPRMNGHDAGGAPERPAVPVMTAATVTTAQSGIINVPLANGAVVQISHISAVVK</sequence>
<proteinExistence type="predicted"/>
<dbReference type="Proteomes" id="UP000230407">
    <property type="component" value="Unassembled WGS sequence"/>
</dbReference>
<keyword evidence="3" id="KW-1185">Reference proteome</keyword>
<feature type="region of interest" description="Disordered" evidence="1">
    <location>
        <begin position="1"/>
        <end position="25"/>
    </location>
</feature>
<comment type="caution">
    <text evidence="2">The sequence shown here is derived from an EMBL/GenBank/DDBJ whole genome shotgun (WGS) entry which is preliminary data.</text>
</comment>